<sequence length="269" mass="29186">MIDVGKGADLVGGTSPPQQSDGIAFDADLTATFSTDDLMKARQCIDETRPQIRHMLADARIKSSFASDAANSAVERIMSEAFANAGALIAVAKLKEKDELTFLHSLAVSALMIAFGRGLGHREEDVRTLGLGGLVHDLGKMSLPEEILKKSGKLTAAEMDLVRGHPERGYEMISKAGQVPQQVLDICRYHHEKYDGSGYSSRLVGIHIPYVARLATICDVYEALTTIRPYKSAYSQAEAINMMVSSPGHFDSRLLSAFMSKMVISGTLH</sequence>
<evidence type="ECO:0000259" key="2">
    <source>
        <dbReference type="PROSITE" id="PS51832"/>
    </source>
</evidence>
<feature type="region of interest" description="Disordered" evidence="1">
    <location>
        <begin position="1"/>
        <end position="22"/>
    </location>
</feature>
<dbReference type="AlphaFoldDB" id="A0A1S7SE34"/>
<name>A0A1S7SE34_AGRTU</name>
<dbReference type="Proteomes" id="UP000191897">
    <property type="component" value="Unassembled WGS sequence"/>
</dbReference>
<dbReference type="CDD" id="cd00077">
    <property type="entry name" value="HDc"/>
    <property type="match status" value="1"/>
</dbReference>
<protein>
    <submittedName>
        <fullName evidence="3">Putative HD domain transcriptional regulatory protein</fullName>
    </submittedName>
</protein>
<evidence type="ECO:0000256" key="1">
    <source>
        <dbReference type="SAM" id="MobiDB-lite"/>
    </source>
</evidence>
<dbReference type="Pfam" id="PF13487">
    <property type="entry name" value="HD_5"/>
    <property type="match status" value="1"/>
</dbReference>
<proteinExistence type="predicted"/>
<dbReference type="Gene3D" id="1.10.3210.10">
    <property type="entry name" value="Hypothetical protein af1432"/>
    <property type="match status" value="1"/>
</dbReference>
<dbReference type="GO" id="GO:0008081">
    <property type="term" value="F:phosphoric diester hydrolase activity"/>
    <property type="evidence" value="ECO:0007669"/>
    <property type="project" value="UniProtKB-ARBA"/>
</dbReference>
<dbReference type="PANTHER" id="PTHR43155">
    <property type="entry name" value="CYCLIC DI-GMP PHOSPHODIESTERASE PA4108-RELATED"/>
    <property type="match status" value="1"/>
</dbReference>
<reference evidence="3 4" key="1">
    <citation type="submission" date="2016-01" db="EMBL/GenBank/DDBJ databases">
        <authorList>
            <person name="Oliw E.H."/>
        </authorList>
    </citation>
    <scope>NUCLEOTIDE SEQUENCE [LARGE SCALE GENOMIC DNA]</scope>
    <source>
        <strain evidence="3 4">Kerr 14</strain>
    </source>
</reference>
<accession>A0A1S7SE34</accession>
<dbReference type="SMART" id="SM00471">
    <property type="entry name" value="HDc"/>
    <property type="match status" value="1"/>
</dbReference>
<dbReference type="NCBIfam" id="TIGR00277">
    <property type="entry name" value="HDIG"/>
    <property type="match status" value="1"/>
</dbReference>
<dbReference type="PANTHER" id="PTHR43155:SF2">
    <property type="entry name" value="CYCLIC DI-GMP PHOSPHODIESTERASE PA4108"/>
    <property type="match status" value="1"/>
</dbReference>
<dbReference type="SUPFAM" id="SSF109604">
    <property type="entry name" value="HD-domain/PDEase-like"/>
    <property type="match status" value="1"/>
</dbReference>
<dbReference type="RefSeq" id="WP_080868036.1">
    <property type="nucleotide sequence ID" value="NZ_LT009733.1"/>
</dbReference>
<dbReference type="InterPro" id="IPR037522">
    <property type="entry name" value="HD_GYP_dom"/>
</dbReference>
<evidence type="ECO:0000313" key="3">
    <source>
        <dbReference type="EMBL" id="CUX67586.1"/>
    </source>
</evidence>
<dbReference type="InterPro" id="IPR006675">
    <property type="entry name" value="HDIG_dom"/>
</dbReference>
<dbReference type="EMBL" id="FBWC01000041">
    <property type="protein sequence ID" value="CUX67586.1"/>
    <property type="molecule type" value="Genomic_DNA"/>
</dbReference>
<dbReference type="InterPro" id="IPR003607">
    <property type="entry name" value="HD/PDEase_dom"/>
</dbReference>
<dbReference type="PROSITE" id="PS51832">
    <property type="entry name" value="HD_GYP"/>
    <property type="match status" value="1"/>
</dbReference>
<feature type="domain" description="HD-GYP" evidence="2">
    <location>
        <begin position="79"/>
        <end position="269"/>
    </location>
</feature>
<gene>
    <name evidence="3" type="ORF">AGR4C_pb20167</name>
</gene>
<organism evidence="3 4">
    <name type="scientific">Agrobacterium tumefaciens str. Kerr 14</name>
    <dbReference type="NCBI Taxonomy" id="1183424"/>
    <lineage>
        <taxon>Bacteria</taxon>
        <taxon>Pseudomonadati</taxon>
        <taxon>Pseudomonadota</taxon>
        <taxon>Alphaproteobacteria</taxon>
        <taxon>Hyphomicrobiales</taxon>
        <taxon>Rhizobiaceae</taxon>
        <taxon>Rhizobium/Agrobacterium group</taxon>
        <taxon>Agrobacterium</taxon>
        <taxon>Agrobacterium tumefaciens complex</taxon>
    </lineage>
</organism>
<evidence type="ECO:0000313" key="4">
    <source>
        <dbReference type="Proteomes" id="UP000191897"/>
    </source>
</evidence>